<organism evidence="1">
    <name type="scientific">Siphoviridae sp. ctxMM9</name>
    <dbReference type="NCBI Taxonomy" id="2827973"/>
    <lineage>
        <taxon>Viruses</taxon>
        <taxon>Duplodnaviria</taxon>
        <taxon>Heunggongvirae</taxon>
        <taxon>Uroviricota</taxon>
        <taxon>Caudoviricetes</taxon>
    </lineage>
</organism>
<proteinExistence type="predicted"/>
<protein>
    <submittedName>
        <fullName evidence="1">Uncharacterized protein</fullName>
    </submittedName>
</protein>
<sequence>MLKSGLNKNLIKYALKMKLMLSASDIQKQFLKNLSI</sequence>
<dbReference type="EMBL" id="BK032759">
    <property type="protein sequence ID" value="DAF58842.1"/>
    <property type="molecule type" value="Genomic_DNA"/>
</dbReference>
<evidence type="ECO:0000313" key="1">
    <source>
        <dbReference type="EMBL" id="DAF58842.1"/>
    </source>
</evidence>
<name>A0A8S5T7V8_9CAUD</name>
<reference evidence="1" key="1">
    <citation type="journal article" date="2021" name="Proc. Natl. Acad. Sci. U.S.A.">
        <title>A Catalog of Tens of Thousands of Viruses from Human Metagenomes Reveals Hidden Associations with Chronic Diseases.</title>
        <authorList>
            <person name="Tisza M.J."/>
            <person name="Buck C.B."/>
        </authorList>
    </citation>
    <scope>NUCLEOTIDE SEQUENCE</scope>
    <source>
        <strain evidence="1">CtxMM9</strain>
    </source>
</reference>
<accession>A0A8S5T7V8</accession>